<keyword evidence="6" id="KW-0479">Metal-binding</keyword>
<evidence type="ECO:0000256" key="5">
    <source>
        <dbReference type="ARBA" id="ARBA00022679"/>
    </source>
</evidence>
<evidence type="ECO:0000256" key="4">
    <source>
        <dbReference type="ARBA" id="ARBA00007353"/>
    </source>
</evidence>
<dbReference type="InterPro" id="IPR011324">
    <property type="entry name" value="Cytotoxic_necrot_fac-like_cat"/>
</dbReference>
<dbReference type="NCBIfam" id="TIGR00726">
    <property type="entry name" value="peptidoglycan editing factor PgeF"/>
    <property type="match status" value="1"/>
</dbReference>
<accession>A0A1G7YI11</accession>
<comment type="catalytic activity">
    <reaction evidence="10">
        <text>adenosine + phosphate = alpha-D-ribose 1-phosphate + adenine</text>
        <dbReference type="Rhea" id="RHEA:27642"/>
        <dbReference type="ChEBI" id="CHEBI:16335"/>
        <dbReference type="ChEBI" id="CHEBI:16708"/>
        <dbReference type="ChEBI" id="CHEBI:43474"/>
        <dbReference type="ChEBI" id="CHEBI:57720"/>
        <dbReference type="EC" id="2.4.2.1"/>
    </reaction>
    <physiologicalReaction direction="left-to-right" evidence="10">
        <dbReference type="Rhea" id="RHEA:27643"/>
    </physiologicalReaction>
</comment>
<dbReference type="Gene3D" id="3.60.140.10">
    <property type="entry name" value="CNF1/YfiH-like putative cysteine hydrolases"/>
    <property type="match status" value="1"/>
</dbReference>
<dbReference type="GO" id="GO:0017061">
    <property type="term" value="F:S-methyl-5-thioadenosine phosphorylase activity"/>
    <property type="evidence" value="ECO:0007669"/>
    <property type="project" value="UniProtKB-EC"/>
</dbReference>
<evidence type="ECO:0000313" key="14">
    <source>
        <dbReference type="Proteomes" id="UP000199163"/>
    </source>
</evidence>
<keyword evidence="5" id="KW-0808">Transferase</keyword>
<dbReference type="AlphaFoldDB" id="A0A1G7YI11"/>
<evidence type="ECO:0000256" key="1">
    <source>
        <dbReference type="ARBA" id="ARBA00000553"/>
    </source>
</evidence>
<dbReference type="GO" id="GO:0016787">
    <property type="term" value="F:hydrolase activity"/>
    <property type="evidence" value="ECO:0007669"/>
    <property type="project" value="UniProtKB-KW"/>
</dbReference>
<dbReference type="STRING" id="568899.SAMN05192534_101131"/>
<proteinExistence type="inferred from homology"/>
<evidence type="ECO:0000256" key="10">
    <source>
        <dbReference type="ARBA" id="ARBA00048968"/>
    </source>
</evidence>
<dbReference type="InterPro" id="IPR003730">
    <property type="entry name" value="Cu_polyphenol_OxRdtase"/>
</dbReference>
<comment type="catalytic activity">
    <reaction evidence="9">
        <text>adenosine + H2O + H(+) = inosine + NH4(+)</text>
        <dbReference type="Rhea" id="RHEA:24408"/>
        <dbReference type="ChEBI" id="CHEBI:15377"/>
        <dbReference type="ChEBI" id="CHEBI:15378"/>
        <dbReference type="ChEBI" id="CHEBI:16335"/>
        <dbReference type="ChEBI" id="CHEBI:17596"/>
        <dbReference type="ChEBI" id="CHEBI:28938"/>
        <dbReference type="EC" id="3.5.4.4"/>
    </reaction>
    <physiologicalReaction direction="left-to-right" evidence="9">
        <dbReference type="Rhea" id="RHEA:24409"/>
    </physiologicalReaction>
</comment>
<dbReference type="CDD" id="cd16833">
    <property type="entry name" value="YfiH"/>
    <property type="match status" value="1"/>
</dbReference>
<comment type="catalytic activity">
    <reaction evidence="11">
        <text>S-methyl-5'-thioadenosine + phosphate = 5-(methylsulfanyl)-alpha-D-ribose 1-phosphate + adenine</text>
        <dbReference type="Rhea" id="RHEA:11852"/>
        <dbReference type="ChEBI" id="CHEBI:16708"/>
        <dbReference type="ChEBI" id="CHEBI:17509"/>
        <dbReference type="ChEBI" id="CHEBI:43474"/>
        <dbReference type="ChEBI" id="CHEBI:58533"/>
        <dbReference type="EC" id="2.4.2.28"/>
    </reaction>
    <physiologicalReaction direction="left-to-right" evidence="11">
        <dbReference type="Rhea" id="RHEA:11853"/>
    </physiologicalReaction>
</comment>
<dbReference type="Pfam" id="PF02578">
    <property type="entry name" value="Cu-oxidase_4"/>
    <property type="match status" value="1"/>
</dbReference>
<comment type="catalytic activity">
    <reaction evidence="1">
        <text>inosine + phosphate = alpha-D-ribose 1-phosphate + hypoxanthine</text>
        <dbReference type="Rhea" id="RHEA:27646"/>
        <dbReference type="ChEBI" id="CHEBI:17368"/>
        <dbReference type="ChEBI" id="CHEBI:17596"/>
        <dbReference type="ChEBI" id="CHEBI:43474"/>
        <dbReference type="ChEBI" id="CHEBI:57720"/>
        <dbReference type="EC" id="2.4.2.1"/>
    </reaction>
    <physiologicalReaction direction="left-to-right" evidence="1">
        <dbReference type="Rhea" id="RHEA:27647"/>
    </physiologicalReaction>
</comment>
<dbReference type="InterPro" id="IPR038371">
    <property type="entry name" value="Cu_polyphenol_OxRdtase_sf"/>
</dbReference>
<keyword evidence="7" id="KW-0378">Hydrolase</keyword>
<dbReference type="EMBL" id="FNDK01000001">
    <property type="protein sequence ID" value="SDG95510.1"/>
    <property type="molecule type" value="Genomic_DNA"/>
</dbReference>
<evidence type="ECO:0000256" key="6">
    <source>
        <dbReference type="ARBA" id="ARBA00022723"/>
    </source>
</evidence>
<organism evidence="13 14">
    <name type="scientific">Alteribacillus persepolensis</name>
    <dbReference type="NCBI Taxonomy" id="568899"/>
    <lineage>
        <taxon>Bacteria</taxon>
        <taxon>Bacillati</taxon>
        <taxon>Bacillota</taxon>
        <taxon>Bacilli</taxon>
        <taxon>Bacillales</taxon>
        <taxon>Bacillaceae</taxon>
        <taxon>Alteribacillus</taxon>
    </lineage>
</organism>
<evidence type="ECO:0000256" key="7">
    <source>
        <dbReference type="ARBA" id="ARBA00022801"/>
    </source>
</evidence>
<gene>
    <name evidence="13" type="ORF">SAMN05192534_101131</name>
</gene>
<evidence type="ECO:0000256" key="3">
    <source>
        <dbReference type="ARBA" id="ARBA00003215"/>
    </source>
</evidence>
<dbReference type="PANTHER" id="PTHR30616:SF2">
    <property type="entry name" value="PURINE NUCLEOSIDE PHOSPHORYLASE LACC1"/>
    <property type="match status" value="1"/>
</dbReference>
<evidence type="ECO:0000256" key="9">
    <source>
        <dbReference type="ARBA" id="ARBA00047989"/>
    </source>
</evidence>
<evidence type="ECO:0000256" key="12">
    <source>
        <dbReference type="RuleBase" id="RU361274"/>
    </source>
</evidence>
<evidence type="ECO:0000256" key="2">
    <source>
        <dbReference type="ARBA" id="ARBA00001947"/>
    </source>
</evidence>
<dbReference type="RefSeq" id="WP_091270245.1">
    <property type="nucleotide sequence ID" value="NZ_FNDK01000001.1"/>
</dbReference>
<evidence type="ECO:0000256" key="11">
    <source>
        <dbReference type="ARBA" id="ARBA00049893"/>
    </source>
</evidence>
<sequence>MEKDPFAKEHDSILSVQSEPFQQNPLLVSGMTTRNGGVGRHPYETLNTAFHVGEDIDTVIENRQRIARELNFPLSSWVALEQVHGSDIVKAASTDKGKGSVSRDTALSKADGFYTNDKGVLLVSFYADCVPLLFYAPKAGYIGLAHAGWKGTALNIGGKFVETWKKEEHIDAEDIYVVIGPSISEAAYEVDNKVITQMKAALPAQQQTPWYTKGNGKYQLNMKQMNRYLLESAGISPDHIFISSYCTYTNDAYFFSHRRDGQKTGRMMTFIGFRDKE</sequence>
<evidence type="ECO:0000256" key="8">
    <source>
        <dbReference type="ARBA" id="ARBA00022833"/>
    </source>
</evidence>
<dbReference type="OrthoDB" id="4279at2"/>
<dbReference type="Proteomes" id="UP000199163">
    <property type="component" value="Unassembled WGS sequence"/>
</dbReference>
<keyword evidence="14" id="KW-1185">Reference proteome</keyword>
<name>A0A1G7YI11_9BACI</name>
<dbReference type="GO" id="GO:0005507">
    <property type="term" value="F:copper ion binding"/>
    <property type="evidence" value="ECO:0007669"/>
    <property type="project" value="TreeGrafter"/>
</dbReference>
<comment type="similarity">
    <text evidence="4 12">Belongs to the purine nucleoside phosphorylase YfiH/LACC1 family.</text>
</comment>
<comment type="cofactor">
    <cofactor evidence="2">
        <name>Zn(2+)</name>
        <dbReference type="ChEBI" id="CHEBI:29105"/>
    </cofactor>
</comment>
<reference evidence="13 14" key="1">
    <citation type="submission" date="2016-10" db="EMBL/GenBank/DDBJ databases">
        <authorList>
            <person name="de Groot N.N."/>
        </authorList>
    </citation>
    <scope>NUCLEOTIDE SEQUENCE [LARGE SCALE GENOMIC DNA]</scope>
    <source>
        <strain evidence="13 14">DSM 21632</strain>
    </source>
</reference>
<protein>
    <recommendedName>
        <fullName evidence="12">Purine nucleoside phosphorylase</fullName>
    </recommendedName>
</protein>
<comment type="function">
    <text evidence="3">Purine nucleoside enzyme that catalyzes the phosphorolysis of adenosine and inosine nucleosides, yielding D-ribose 1-phosphate and the respective free bases, adenine and hypoxanthine. Also catalyzes the phosphorolysis of S-methyl-5'-thioadenosine into adenine and S-methyl-5-thio-alpha-D-ribose 1-phosphate. Also has adenosine deaminase activity.</text>
</comment>
<evidence type="ECO:0000313" key="13">
    <source>
        <dbReference type="EMBL" id="SDG95510.1"/>
    </source>
</evidence>
<dbReference type="SUPFAM" id="SSF64438">
    <property type="entry name" value="CNF1/YfiH-like putative cysteine hydrolases"/>
    <property type="match status" value="1"/>
</dbReference>
<dbReference type="PANTHER" id="PTHR30616">
    <property type="entry name" value="UNCHARACTERIZED PROTEIN YFIH"/>
    <property type="match status" value="1"/>
</dbReference>
<keyword evidence="8" id="KW-0862">Zinc</keyword>